<organism evidence="1 2">
    <name type="scientific">Flavivirga aquatica</name>
    <dbReference type="NCBI Taxonomy" id="1849968"/>
    <lineage>
        <taxon>Bacteria</taxon>
        <taxon>Pseudomonadati</taxon>
        <taxon>Bacteroidota</taxon>
        <taxon>Flavobacteriia</taxon>
        <taxon>Flavobacteriales</taxon>
        <taxon>Flavobacteriaceae</taxon>
        <taxon>Flavivirga</taxon>
    </lineage>
</organism>
<dbReference type="STRING" id="1849968.A8C32_05445"/>
<keyword evidence="2" id="KW-1185">Reference proteome</keyword>
<accession>A0A1E5SHQ9</accession>
<reference evidence="1 2" key="1">
    <citation type="submission" date="2016-05" db="EMBL/GenBank/DDBJ databases">
        <title>Draft Genome Sequence of Algibacter sp. Strain SK-16 Isolated from the Surface Water of Aburatsubo Inlet.</title>
        <authorList>
            <person name="Wong S.-K."/>
            <person name="Yoshizawa S."/>
            <person name="Nakajima Y."/>
            <person name="Ogura Y."/>
            <person name="Tetsuya H."/>
            <person name="Hamasaki K."/>
        </authorList>
    </citation>
    <scope>NUCLEOTIDE SEQUENCE [LARGE SCALE GENOMIC DNA]</scope>
    <source>
        <strain evidence="1 2">SK-16</strain>
    </source>
</reference>
<comment type="caution">
    <text evidence="1">The sequence shown here is derived from an EMBL/GenBank/DDBJ whole genome shotgun (WGS) entry which is preliminary data.</text>
</comment>
<proteinExistence type="predicted"/>
<gene>
    <name evidence="1" type="ORF">A8C32_05445</name>
</gene>
<dbReference type="AlphaFoldDB" id="A0A1E5SHQ9"/>
<dbReference type="RefSeq" id="WP_069831330.1">
    <property type="nucleotide sequence ID" value="NZ_MDJD01000054.1"/>
</dbReference>
<sequence length="234" mass="27553">MKKKIILLFILVSSVINGQIKIPDNFSKSVIPEYQSEFWRKLNFSLNEYAVENRNNEIYVYLTGQQHKTSLAIKGGTLIAINHGEFGGELKFLSKEKTHKQILIKKGNIKFLFEYKNRIFFIDALAHMSTRRGIMYELKQKKNQFEYIEVINLEDAPSAMEIINDKILFASHENFYVVDNFKKKELFKNKFWRGLYPNSIAFFDWKNIFVGIRGGIVKLNVLENKINLYTEKEF</sequence>
<dbReference type="OrthoDB" id="2987994at2"/>
<evidence type="ECO:0000313" key="1">
    <source>
        <dbReference type="EMBL" id="OEJ98644.1"/>
    </source>
</evidence>
<name>A0A1E5SHQ9_9FLAO</name>
<evidence type="ECO:0000313" key="2">
    <source>
        <dbReference type="Proteomes" id="UP000095713"/>
    </source>
</evidence>
<dbReference type="Proteomes" id="UP000095713">
    <property type="component" value="Unassembled WGS sequence"/>
</dbReference>
<dbReference type="EMBL" id="MDJD01000054">
    <property type="protein sequence ID" value="OEJ98644.1"/>
    <property type="molecule type" value="Genomic_DNA"/>
</dbReference>
<protein>
    <submittedName>
        <fullName evidence="1">Uncharacterized protein</fullName>
    </submittedName>
</protein>